<dbReference type="InterPro" id="IPR055558">
    <property type="entry name" value="DUF7134"/>
</dbReference>
<dbReference type="InterPro" id="IPR036890">
    <property type="entry name" value="HATPase_C_sf"/>
</dbReference>
<keyword evidence="3" id="KW-0597">Phosphoprotein</keyword>
<evidence type="ECO:0000256" key="7">
    <source>
        <dbReference type="ARBA" id="ARBA00022840"/>
    </source>
</evidence>
<dbReference type="GO" id="GO:0046983">
    <property type="term" value="F:protein dimerization activity"/>
    <property type="evidence" value="ECO:0007669"/>
    <property type="project" value="InterPro"/>
</dbReference>
<comment type="caution">
    <text evidence="11">The sequence shown here is derived from an EMBL/GenBank/DDBJ whole genome shotgun (WGS) entry which is preliminary data.</text>
</comment>
<dbReference type="PANTHER" id="PTHR24421">
    <property type="entry name" value="NITRATE/NITRITE SENSOR PROTEIN NARX-RELATED"/>
    <property type="match status" value="1"/>
</dbReference>
<evidence type="ECO:0000256" key="6">
    <source>
        <dbReference type="ARBA" id="ARBA00022777"/>
    </source>
</evidence>
<dbReference type="GO" id="GO:0016020">
    <property type="term" value="C:membrane"/>
    <property type="evidence" value="ECO:0007669"/>
    <property type="project" value="InterPro"/>
</dbReference>
<sequence>MAQGVRSAARSARMGDVLRIKLPSRSDERRPTPRDWLLAVGVGVASIPLAFVGQGDNAHTPDLVGWTLFALSALTLAWRRYFPMGVLVALIVLEGTYHRLNNAHSALIPVTMVAIYSLAVAGPRRRTLTVLPTLLGLSVIMLLSVNPHQGVELLRISGWIMACALTGEAVRVHRNYIGAIVERAERAERTREEEAARRVAEERLRIARDLHDLLAHSITLIGVQTSVASHVLTVDPDRLDRAAISKALDEISETCRTARGELRSTLEVLREAELPDGRGPLPGLDGLSDLADSARTAGAHVTLDVQVTDAPAAVGAAVYRLVQEALTNAVRHAGPGVKVAVRVAPEGAWGLRLSVEDDGPEGAAPARTGTPGYGLVGMRERVRSVGGTLDAAPRGTGGFAVTAVLPLGLAAAGERSEG</sequence>
<keyword evidence="7" id="KW-0067">ATP-binding</keyword>
<dbReference type="EC" id="2.7.13.3" evidence="2"/>
<dbReference type="InterPro" id="IPR011712">
    <property type="entry name" value="Sig_transdc_His_kin_sub3_dim/P"/>
</dbReference>
<organism evidence="11 12">
    <name type="scientific">Streptomyces mesophilus</name>
    <dbReference type="NCBI Taxonomy" id="1775132"/>
    <lineage>
        <taxon>Bacteria</taxon>
        <taxon>Bacillati</taxon>
        <taxon>Actinomycetota</taxon>
        <taxon>Actinomycetes</taxon>
        <taxon>Kitasatosporales</taxon>
        <taxon>Streptomycetaceae</taxon>
        <taxon>Streptomyces</taxon>
    </lineage>
</organism>
<evidence type="ECO:0000259" key="10">
    <source>
        <dbReference type="SMART" id="SM00387"/>
    </source>
</evidence>
<comment type="catalytic activity">
    <reaction evidence="1">
        <text>ATP + protein L-histidine = ADP + protein N-phospho-L-histidine.</text>
        <dbReference type="EC" id="2.7.13.3"/>
    </reaction>
</comment>
<evidence type="ECO:0000256" key="8">
    <source>
        <dbReference type="ARBA" id="ARBA00023012"/>
    </source>
</evidence>
<protein>
    <recommendedName>
        <fullName evidence="2">histidine kinase</fullName>
        <ecNumber evidence="2">2.7.13.3</ecNumber>
    </recommendedName>
</protein>
<dbReference type="Gene3D" id="3.30.565.10">
    <property type="entry name" value="Histidine kinase-like ATPase, C-terminal domain"/>
    <property type="match status" value="1"/>
</dbReference>
<dbReference type="GO" id="GO:0000155">
    <property type="term" value="F:phosphorelay sensor kinase activity"/>
    <property type="evidence" value="ECO:0007669"/>
    <property type="project" value="InterPro"/>
</dbReference>
<evidence type="ECO:0000256" key="2">
    <source>
        <dbReference type="ARBA" id="ARBA00012438"/>
    </source>
</evidence>
<feature type="domain" description="Histidine kinase/HSP90-like ATPase" evidence="10">
    <location>
        <begin position="313"/>
        <end position="409"/>
    </location>
</feature>
<dbReference type="AlphaFoldDB" id="A0A6G4XC80"/>
<keyword evidence="6 11" id="KW-0418">Kinase</keyword>
<dbReference type="InterPro" id="IPR003594">
    <property type="entry name" value="HATPase_dom"/>
</dbReference>
<name>A0A6G4XC80_9ACTN</name>
<evidence type="ECO:0000313" key="12">
    <source>
        <dbReference type="Proteomes" id="UP000481109"/>
    </source>
</evidence>
<evidence type="ECO:0000256" key="3">
    <source>
        <dbReference type="ARBA" id="ARBA00022553"/>
    </source>
</evidence>
<dbReference type="Pfam" id="PF02518">
    <property type="entry name" value="HATPase_c"/>
    <property type="match status" value="1"/>
</dbReference>
<evidence type="ECO:0000313" key="11">
    <source>
        <dbReference type="EMBL" id="NGO75135.1"/>
    </source>
</evidence>
<dbReference type="Pfam" id="PF07730">
    <property type="entry name" value="HisKA_3"/>
    <property type="match status" value="1"/>
</dbReference>
<evidence type="ECO:0000256" key="1">
    <source>
        <dbReference type="ARBA" id="ARBA00000085"/>
    </source>
</evidence>
<feature type="transmembrane region" description="Helical" evidence="9">
    <location>
        <begin position="105"/>
        <end position="122"/>
    </location>
</feature>
<dbReference type="Gene3D" id="1.20.5.1930">
    <property type="match status" value="1"/>
</dbReference>
<dbReference type="Pfam" id="PF23539">
    <property type="entry name" value="DUF7134"/>
    <property type="match status" value="1"/>
</dbReference>
<keyword evidence="8" id="KW-0902">Two-component regulatory system</keyword>
<evidence type="ECO:0000256" key="5">
    <source>
        <dbReference type="ARBA" id="ARBA00022741"/>
    </source>
</evidence>
<dbReference type="SMART" id="SM00387">
    <property type="entry name" value="HATPase_c"/>
    <property type="match status" value="1"/>
</dbReference>
<keyword evidence="9" id="KW-0812">Transmembrane</keyword>
<keyword evidence="9" id="KW-1133">Transmembrane helix</keyword>
<dbReference type="Proteomes" id="UP000481109">
    <property type="component" value="Unassembled WGS sequence"/>
</dbReference>
<keyword evidence="5" id="KW-0547">Nucleotide-binding</keyword>
<dbReference type="GO" id="GO:0005524">
    <property type="term" value="F:ATP binding"/>
    <property type="evidence" value="ECO:0007669"/>
    <property type="project" value="UniProtKB-KW"/>
</dbReference>
<feature type="transmembrane region" description="Helical" evidence="9">
    <location>
        <begin position="36"/>
        <end position="54"/>
    </location>
</feature>
<keyword evidence="9" id="KW-0472">Membrane</keyword>
<gene>
    <name evidence="11" type="ORF">G6045_05480</name>
</gene>
<dbReference type="EMBL" id="JAAKZW010000010">
    <property type="protein sequence ID" value="NGO75135.1"/>
    <property type="molecule type" value="Genomic_DNA"/>
</dbReference>
<proteinExistence type="predicted"/>
<dbReference type="CDD" id="cd16917">
    <property type="entry name" value="HATPase_UhpB-NarQ-NarX-like"/>
    <property type="match status" value="1"/>
</dbReference>
<dbReference type="InterPro" id="IPR050482">
    <property type="entry name" value="Sensor_HK_TwoCompSys"/>
</dbReference>
<keyword evidence="12" id="KW-1185">Reference proteome</keyword>
<evidence type="ECO:0000256" key="9">
    <source>
        <dbReference type="SAM" id="Phobius"/>
    </source>
</evidence>
<reference evidence="11 12" key="1">
    <citation type="submission" date="2020-02" db="EMBL/GenBank/DDBJ databases">
        <title>Whole-genome analyses of novel actinobacteria.</title>
        <authorList>
            <person name="Sahin N."/>
            <person name="Tokatli A."/>
        </authorList>
    </citation>
    <scope>NUCLEOTIDE SEQUENCE [LARGE SCALE GENOMIC DNA]</scope>
    <source>
        <strain evidence="11 12">YC504</strain>
    </source>
</reference>
<keyword evidence="4" id="KW-0808">Transferase</keyword>
<dbReference type="SUPFAM" id="SSF55874">
    <property type="entry name" value="ATPase domain of HSP90 chaperone/DNA topoisomerase II/histidine kinase"/>
    <property type="match status" value="1"/>
</dbReference>
<dbReference type="PANTHER" id="PTHR24421:SF10">
    <property type="entry name" value="NITRATE_NITRITE SENSOR PROTEIN NARQ"/>
    <property type="match status" value="1"/>
</dbReference>
<evidence type="ECO:0000256" key="4">
    <source>
        <dbReference type="ARBA" id="ARBA00022679"/>
    </source>
</evidence>
<accession>A0A6G4XC80</accession>
<feature type="transmembrane region" description="Helical" evidence="9">
    <location>
        <begin position="66"/>
        <end position="93"/>
    </location>
</feature>